<dbReference type="GeneID" id="64691023"/>
<evidence type="ECO:0000313" key="1">
    <source>
        <dbReference type="EMBL" id="KAG2105768.1"/>
    </source>
</evidence>
<dbReference type="AlphaFoldDB" id="A0A9P7F5I1"/>
<name>A0A9P7F5I1_9AGAM</name>
<keyword evidence="2" id="KW-1185">Reference proteome</keyword>
<accession>A0A9P7F5I1</accession>
<dbReference type="EMBL" id="JABBWM010000037">
    <property type="protein sequence ID" value="KAG2105768.1"/>
    <property type="molecule type" value="Genomic_DNA"/>
</dbReference>
<dbReference type="Proteomes" id="UP000823399">
    <property type="component" value="Unassembled WGS sequence"/>
</dbReference>
<organism evidence="1 2">
    <name type="scientific">Suillus discolor</name>
    <dbReference type="NCBI Taxonomy" id="1912936"/>
    <lineage>
        <taxon>Eukaryota</taxon>
        <taxon>Fungi</taxon>
        <taxon>Dikarya</taxon>
        <taxon>Basidiomycota</taxon>
        <taxon>Agaricomycotina</taxon>
        <taxon>Agaricomycetes</taxon>
        <taxon>Agaricomycetidae</taxon>
        <taxon>Boletales</taxon>
        <taxon>Suillineae</taxon>
        <taxon>Suillaceae</taxon>
        <taxon>Suillus</taxon>
    </lineage>
</organism>
<protein>
    <submittedName>
        <fullName evidence="1">Uncharacterized protein</fullName>
    </submittedName>
</protein>
<comment type="caution">
    <text evidence="1">The sequence shown here is derived from an EMBL/GenBank/DDBJ whole genome shotgun (WGS) entry which is preliminary data.</text>
</comment>
<gene>
    <name evidence="1" type="ORF">F5147DRAFT_236866</name>
</gene>
<proteinExistence type="predicted"/>
<evidence type="ECO:0000313" key="2">
    <source>
        <dbReference type="Proteomes" id="UP000823399"/>
    </source>
</evidence>
<sequence length="183" mass="20937">MRRRPTKSSTSQLACSFLGSRASLGGRRRCCKTPRGSFLPEHVRGWWCHGLYEGGTGAQRSGLNYGTKRKAPLEQEIDFIHIGGISFHLVQVADLGFHPAGRPCCRTRLMPHCVLYRSHVWYHHIRRVFATSKLYKFITQVISSMVFIHCVGRTRLALPLKRLAQHFKLYMVGARPNSNAWHH</sequence>
<dbReference type="RefSeq" id="XP_041291324.1">
    <property type="nucleotide sequence ID" value="XM_041428764.1"/>
</dbReference>
<reference evidence="1" key="1">
    <citation type="journal article" date="2020" name="New Phytol.">
        <title>Comparative genomics reveals dynamic genome evolution in host specialist ectomycorrhizal fungi.</title>
        <authorList>
            <person name="Lofgren L.A."/>
            <person name="Nguyen N.H."/>
            <person name="Vilgalys R."/>
            <person name="Ruytinx J."/>
            <person name="Liao H.L."/>
            <person name="Branco S."/>
            <person name="Kuo A."/>
            <person name="LaButti K."/>
            <person name="Lipzen A."/>
            <person name="Andreopoulos W."/>
            <person name="Pangilinan J."/>
            <person name="Riley R."/>
            <person name="Hundley H."/>
            <person name="Na H."/>
            <person name="Barry K."/>
            <person name="Grigoriev I.V."/>
            <person name="Stajich J.E."/>
            <person name="Kennedy P.G."/>
        </authorList>
    </citation>
    <scope>NUCLEOTIDE SEQUENCE</scope>
    <source>
        <strain evidence="1">FC423</strain>
    </source>
</reference>